<protein>
    <submittedName>
        <fullName evidence="1">Thromboxane-A synthase</fullName>
    </submittedName>
</protein>
<dbReference type="GO" id="GO:0020037">
    <property type="term" value="F:heme binding"/>
    <property type="evidence" value="ECO:0007669"/>
    <property type="project" value="InterPro"/>
</dbReference>
<dbReference type="GO" id="GO:0016705">
    <property type="term" value="F:oxidoreductase activity, acting on paired donors, with incorporation or reduction of molecular oxygen"/>
    <property type="evidence" value="ECO:0007669"/>
    <property type="project" value="InterPro"/>
</dbReference>
<proteinExistence type="predicted"/>
<dbReference type="GO" id="GO:0005506">
    <property type="term" value="F:iron ion binding"/>
    <property type="evidence" value="ECO:0007669"/>
    <property type="project" value="InterPro"/>
</dbReference>
<dbReference type="STRING" id="8469.M7AMP6"/>
<evidence type="ECO:0000313" key="1">
    <source>
        <dbReference type="EMBL" id="EMP23985.1"/>
    </source>
</evidence>
<dbReference type="Proteomes" id="UP000031443">
    <property type="component" value="Unassembled WGS sequence"/>
</dbReference>
<organism evidence="1 2">
    <name type="scientific">Chelonia mydas</name>
    <name type="common">Green sea-turtle</name>
    <name type="synonym">Chelonia agassizi</name>
    <dbReference type="NCBI Taxonomy" id="8469"/>
    <lineage>
        <taxon>Eukaryota</taxon>
        <taxon>Metazoa</taxon>
        <taxon>Chordata</taxon>
        <taxon>Craniata</taxon>
        <taxon>Vertebrata</taxon>
        <taxon>Euteleostomi</taxon>
        <taxon>Archelosauria</taxon>
        <taxon>Testudinata</taxon>
        <taxon>Testudines</taxon>
        <taxon>Cryptodira</taxon>
        <taxon>Durocryptodira</taxon>
        <taxon>Americhelydia</taxon>
        <taxon>Chelonioidea</taxon>
        <taxon>Cheloniidae</taxon>
        <taxon>Chelonia</taxon>
    </lineage>
</organism>
<dbReference type="GO" id="GO:0004497">
    <property type="term" value="F:monooxygenase activity"/>
    <property type="evidence" value="ECO:0007669"/>
    <property type="project" value="InterPro"/>
</dbReference>
<dbReference type="EMBL" id="KB604211">
    <property type="protein sequence ID" value="EMP23985.1"/>
    <property type="molecule type" value="Genomic_DNA"/>
</dbReference>
<dbReference type="AlphaFoldDB" id="M7AMP6"/>
<keyword evidence="2" id="KW-1185">Reference proteome</keyword>
<gene>
    <name evidence="1" type="ORF">UY3_18928</name>
</gene>
<accession>M7AMP6</accession>
<dbReference type="InterPro" id="IPR036396">
    <property type="entry name" value="Cyt_P450_sf"/>
</dbReference>
<reference evidence="2" key="1">
    <citation type="journal article" date="2013" name="Nat. Genet.">
        <title>The draft genomes of soft-shell turtle and green sea turtle yield insights into the development and evolution of the turtle-specific body plan.</title>
        <authorList>
            <person name="Wang Z."/>
            <person name="Pascual-Anaya J."/>
            <person name="Zadissa A."/>
            <person name="Li W."/>
            <person name="Niimura Y."/>
            <person name="Huang Z."/>
            <person name="Li C."/>
            <person name="White S."/>
            <person name="Xiong Z."/>
            <person name="Fang D."/>
            <person name="Wang B."/>
            <person name="Ming Y."/>
            <person name="Chen Y."/>
            <person name="Zheng Y."/>
            <person name="Kuraku S."/>
            <person name="Pignatelli M."/>
            <person name="Herrero J."/>
            <person name="Beal K."/>
            <person name="Nozawa M."/>
            <person name="Li Q."/>
            <person name="Wang J."/>
            <person name="Zhang H."/>
            <person name="Yu L."/>
            <person name="Shigenobu S."/>
            <person name="Wang J."/>
            <person name="Liu J."/>
            <person name="Flicek P."/>
            <person name="Searle S."/>
            <person name="Wang J."/>
            <person name="Kuratani S."/>
            <person name="Yin Y."/>
            <person name="Aken B."/>
            <person name="Zhang G."/>
            <person name="Irie N."/>
        </authorList>
    </citation>
    <scope>NUCLEOTIDE SEQUENCE [LARGE SCALE GENOMIC DNA]</scope>
</reference>
<evidence type="ECO:0000313" key="2">
    <source>
        <dbReference type="Proteomes" id="UP000031443"/>
    </source>
</evidence>
<sequence length="117" mass="13320">MEEELLVGMVLYLEGFWSCAIKRYYIGRRMYVLVSKPEMIKHILVKDFSNFTNRMAPIPSNSLFLPKSSLLFPLHYLVHSHAVTIPDASEEDHPPNVFGEEGLINPFLTAAGGWLKP</sequence>
<dbReference type="SUPFAM" id="SSF48264">
    <property type="entry name" value="Cytochrome P450"/>
    <property type="match status" value="1"/>
</dbReference>
<name>M7AMP6_CHEMY</name>